<dbReference type="Gene3D" id="3.20.20.80">
    <property type="entry name" value="Glycosidases"/>
    <property type="match status" value="1"/>
</dbReference>
<dbReference type="InterPro" id="IPR017853">
    <property type="entry name" value="GH"/>
</dbReference>
<protein>
    <recommendedName>
        <fullName evidence="3">beta-N-acetylhexosaminidase</fullName>
        <ecNumber evidence="3">3.2.1.52</ecNumber>
    </recommendedName>
</protein>
<evidence type="ECO:0000313" key="6">
    <source>
        <dbReference type="EMBL" id="KAH9372622.1"/>
    </source>
</evidence>
<gene>
    <name evidence="6" type="ORF">HPB48_013073</name>
</gene>
<dbReference type="Pfam" id="PF00728">
    <property type="entry name" value="Glyco_hydro_20"/>
    <property type="match status" value="1"/>
</dbReference>
<dbReference type="PANTHER" id="PTHR22600">
    <property type="entry name" value="BETA-HEXOSAMINIDASE"/>
    <property type="match status" value="1"/>
</dbReference>
<organism evidence="6 7">
    <name type="scientific">Haemaphysalis longicornis</name>
    <name type="common">Bush tick</name>
    <dbReference type="NCBI Taxonomy" id="44386"/>
    <lineage>
        <taxon>Eukaryota</taxon>
        <taxon>Metazoa</taxon>
        <taxon>Ecdysozoa</taxon>
        <taxon>Arthropoda</taxon>
        <taxon>Chelicerata</taxon>
        <taxon>Arachnida</taxon>
        <taxon>Acari</taxon>
        <taxon>Parasitiformes</taxon>
        <taxon>Ixodida</taxon>
        <taxon>Ixodoidea</taxon>
        <taxon>Ixodidae</taxon>
        <taxon>Haemaphysalinae</taxon>
        <taxon>Haemaphysalis</taxon>
    </lineage>
</organism>
<dbReference type="VEuPathDB" id="VectorBase:HLOH_048458"/>
<dbReference type="EMBL" id="JABSTR010000006">
    <property type="protein sequence ID" value="KAH9372622.1"/>
    <property type="molecule type" value="Genomic_DNA"/>
</dbReference>
<dbReference type="GO" id="GO:0005764">
    <property type="term" value="C:lysosome"/>
    <property type="evidence" value="ECO:0007669"/>
    <property type="project" value="TreeGrafter"/>
</dbReference>
<proteinExistence type="inferred from homology"/>
<evidence type="ECO:0000313" key="7">
    <source>
        <dbReference type="Proteomes" id="UP000821853"/>
    </source>
</evidence>
<dbReference type="EC" id="3.2.1.52" evidence="3"/>
<comment type="caution">
    <text evidence="6">The sequence shown here is derived from an EMBL/GenBank/DDBJ whole genome shotgun (WGS) entry which is preliminary data.</text>
</comment>
<reference evidence="6 7" key="1">
    <citation type="journal article" date="2020" name="Cell">
        <title>Large-Scale Comparative Analyses of Tick Genomes Elucidate Their Genetic Diversity and Vector Capacities.</title>
        <authorList>
            <consortium name="Tick Genome and Microbiome Consortium (TIGMIC)"/>
            <person name="Jia N."/>
            <person name="Wang J."/>
            <person name="Shi W."/>
            <person name="Du L."/>
            <person name="Sun Y."/>
            <person name="Zhan W."/>
            <person name="Jiang J.F."/>
            <person name="Wang Q."/>
            <person name="Zhang B."/>
            <person name="Ji P."/>
            <person name="Bell-Sakyi L."/>
            <person name="Cui X.M."/>
            <person name="Yuan T.T."/>
            <person name="Jiang B.G."/>
            <person name="Yang W.F."/>
            <person name="Lam T.T."/>
            <person name="Chang Q.C."/>
            <person name="Ding S.J."/>
            <person name="Wang X.J."/>
            <person name="Zhu J.G."/>
            <person name="Ruan X.D."/>
            <person name="Zhao L."/>
            <person name="Wei J.T."/>
            <person name="Ye R.Z."/>
            <person name="Que T.C."/>
            <person name="Du C.H."/>
            <person name="Zhou Y.H."/>
            <person name="Cheng J.X."/>
            <person name="Dai P.F."/>
            <person name="Guo W.B."/>
            <person name="Han X.H."/>
            <person name="Huang E.J."/>
            <person name="Li L.F."/>
            <person name="Wei W."/>
            <person name="Gao Y.C."/>
            <person name="Liu J.Z."/>
            <person name="Shao H.Z."/>
            <person name="Wang X."/>
            <person name="Wang C.C."/>
            <person name="Yang T.C."/>
            <person name="Huo Q.B."/>
            <person name="Li W."/>
            <person name="Chen H.Y."/>
            <person name="Chen S.E."/>
            <person name="Zhou L.G."/>
            <person name="Ni X.B."/>
            <person name="Tian J.H."/>
            <person name="Sheng Y."/>
            <person name="Liu T."/>
            <person name="Pan Y.S."/>
            <person name="Xia L.Y."/>
            <person name="Li J."/>
            <person name="Zhao F."/>
            <person name="Cao W.C."/>
        </authorList>
    </citation>
    <scope>NUCLEOTIDE SEQUENCE [LARGE SCALE GENOMIC DNA]</scope>
    <source>
        <strain evidence="6">HaeL-2018</strain>
    </source>
</reference>
<evidence type="ECO:0000256" key="4">
    <source>
        <dbReference type="ARBA" id="ARBA00022801"/>
    </source>
</evidence>
<dbReference type="GO" id="GO:0004563">
    <property type="term" value="F:beta-N-acetylhexosaminidase activity"/>
    <property type="evidence" value="ECO:0007669"/>
    <property type="project" value="UniProtKB-EC"/>
</dbReference>
<dbReference type="OrthoDB" id="428480at2759"/>
<comment type="catalytic activity">
    <reaction evidence="1">
        <text>Hydrolysis of terminal non-reducing N-acetyl-D-hexosamine residues in N-acetyl-beta-D-hexosaminides.</text>
        <dbReference type="EC" id="3.2.1.52"/>
    </reaction>
</comment>
<dbReference type="SUPFAM" id="SSF51445">
    <property type="entry name" value="(Trans)glycosidases"/>
    <property type="match status" value="1"/>
</dbReference>
<evidence type="ECO:0000259" key="5">
    <source>
        <dbReference type="Pfam" id="PF00728"/>
    </source>
</evidence>
<name>A0A9J6G2F3_HAELO</name>
<dbReference type="SUPFAM" id="SSF55545">
    <property type="entry name" value="beta-N-acetylhexosaminidase-like domain"/>
    <property type="match status" value="1"/>
</dbReference>
<dbReference type="InterPro" id="IPR015883">
    <property type="entry name" value="Glyco_hydro_20_cat"/>
</dbReference>
<dbReference type="InterPro" id="IPR025705">
    <property type="entry name" value="Beta_hexosaminidase_sua/sub"/>
</dbReference>
<dbReference type="GO" id="GO:0006689">
    <property type="term" value="P:ganglioside catabolic process"/>
    <property type="evidence" value="ECO:0007669"/>
    <property type="project" value="TreeGrafter"/>
</dbReference>
<dbReference type="InterPro" id="IPR029018">
    <property type="entry name" value="Hex-like_dom2"/>
</dbReference>
<feature type="domain" description="Glycoside hydrolase family 20 catalytic" evidence="5">
    <location>
        <begin position="99"/>
        <end position="221"/>
    </location>
</feature>
<dbReference type="PANTHER" id="PTHR22600:SF21">
    <property type="entry name" value="BETA-HEXOSAMINIDASE A"/>
    <property type="match status" value="1"/>
</dbReference>
<evidence type="ECO:0000256" key="1">
    <source>
        <dbReference type="ARBA" id="ARBA00001231"/>
    </source>
</evidence>
<dbReference type="Proteomes" id="UP000821853">
    <property type="component" value="Chromosome 4"/>
</dbReference>
<evidence type="ECO:0000256" key="2">
    <source>
        <dbReference type="ARBA" id="ARBA00006285"/>
    </source>
</evidence>
<keyword evidence="7" id="KW-1185">Reference proteome</keyword>
<accession>A0A9J6G2F3</accession>
<evidence type="ECO:0000256" key="3">
    <source>
        <dbReference type="ARBA" id="ARBA00012663"/>
    </source>
</evidence>
<keyword evidence="4" id="KW-0378">Hydrolase</keyword>
<comment type="similarity">
    <text evidence="2">Belongs to the glycosyl hydrolase 20 family.</text>
</comment>
<dbReference type="GO" id="GO:0030203">
    <property type="term" value="P:glycosaminoglycan metabolic process"/>
    <property type="evidence" value="ECO:0007669"/>
    <property type="project" value="TreeGrafter"/>
</dbReference>
<dbReference type="AlphaFoldDB" id="A0A9J6G2F3"/>
<dbReference type="GO" id="GO:0005975">
    <property type="term" value="P:carbohydrate metabolic process"/>
    <property type="evidence" value="ECO:0007669"/>
    <property type="project" value="InterPro"/>
</dbReference>
<dbReference type="GO" id="GO:0016020">
    <property type="term" value="C:membrane"/>
    <property type="evidence" value="ECO:0007669"/>
    <property type="project" value="TreeGrafter"/>
</dbReference>
<sequence length="259" mass="29033">MERYRDRLIFGGCVAHHSNDAWPARLRHLTRIGLAKRGTTKTPASATGAWMGALNIKLTNRCEDMPHADMDETYRLVLTSSGPSTLTARSAWGVIRGLESFSQLVQRYNCHSRVFRWSAQLFPQGAFNPKTHVYRASDVARVVREAADRGIRVVPEFDSPGHTKSWGKAFPGLVAKCEEKVGHSVRKAGLLNPSKTATFTFLARLLAEVARIFPDEYIHLGETCLSWSADAFHYVGSWEKLYLCDPEDFPGMLSLLSRH</sequence>